<feature type="signal peptide" evidence="1">
    <location>
        <begin position="1"/>
        <end position="19"/>
    </location>
</feature>
<protein>
    <submittedName>
        <fullName evidence="2">Uncharacterized protein</fullName>
    </submittedName>
</protein>
<keyword evidence="3" id="KW-1185">Reference proteome</keyword>
<dbReference type="Proteomes" id="UP000293331">
    <property type="component" value="Unassembled WGS sequence"/>
</dbReference>
<evidence type="ECO:0000313" key="2">
    <source>
        <dbReference type="EMBL" id="RYU90577.1"/>
    </source>
</evidence>
<dbReference type="RefSeq" id="WP_129876137.1">
    <property type="nucleotide sequence ID" value="NZ_SEWG01000003.1"/>
</dbReference>
<dbReference type="EMBL" id="SEWG01000003">
    <property type="protein sequence ID" value="RYU90577.1"/>
    <property type="molecule type" value="Genomic_DNA"/>
</dbReference>
<name>A0A4Q5LLY0_9SPHI</name>
<reference evidence="2 3" key="1">
    <citation type="submission" date="2019-02" db="EMBL/GenBank/DDBJ databases">
        <title>Bacterial novel species Mucilaginibacter sp. 17JY9-4 isolated from soil.</title>
        <authorList>
            <person name="Jung H.-Y."/>
        </authorList>
    </citation>
    <scope>NUCLEOTIDE SEQUENCE [LARGE SCALE GENOMIC DNA]</scope>
    <source>
        <strain evidence="2 3">17JY9-4</strain>
    </source>
</reference>
<sequence>MKALICILLFIICFNKAGAQHKLSSKERYTIYIEKSDTANKTLKPTQFKFVVQDDTGRNYTLYELVINGVRLRNTNIVTPFIVEVAPNQRYFIKCVAMLYESVYLPPINIVNGETVAVKIILKADETPIKD</sequence>
<organism evidence="2 3">
    <name type="scientific">Mucilaginibacter terrigena</name>
    <dbReference type="NCBI Taxonomy" id="2492395"/>
    <lineage>
        <taxon>Bacteria</taxon>
        <taxon>Pseudomonadati</taxon>
        <taxon>Bacteroidota</taxon>
        <taxon>Sphingobacteriia</taxon>
        <taxon>Sphingobacteriales</taxon>
        <taxon>Sphingobacteriaceae</taxon>
        <taxon>Mucilaginibacter</taxon>
    </lineage>
</organism>
<dbReference type="AlphaFoldDB" id="A0A4Q5LLY0"/>
<gene>
    <name evidence="2" type="ORF">EWM62_07950</name>
</gene>
<proteinExistence type="predicted"/>
<keyword evidence="1" id="KW-0732">Signal</keyword>
<comment type="caution">
    <text evidence="2">The sequence shown here is derived from an EMBL/GenBank/DDBJ whole genome shotgun (WGS) entry which is preliminary data.</text>
</comment>
<feature type="chain" id="PRO_5020231571" evidence="1">
    <location>
        <begin position="20"/>
        <end position="131"/>
    </location>
</feature>
<evidence type="ECO:0000313" key="3">
    <source>
        <dbReference type="Proteomes" id="UP000293331"/>
    </source>
</evidence>
<evidence type="ECO:0000256" key="1">
    <source>
        <dbReference type="SAM" id="SignalP"/>
    </source>
</evidence>
<accession>A0A4Q5LLY0</accession>